<evidence type="ECO:0000313" key="2">
    <source>
        <dbReference type="EMBL" id="MBL0684484.1"/>
    </source>
</evidence>
<protein>
    <submittedName>
        <fullName evidence="2">DinB family protein</fullName>
    </submittedName>
</protein>
<sequence length="151" mass="17372">MQHLLEITRTNRRLLEKILDNYLLEQLNKVPEGFKNNLIWNIAHVAVTQQLLIYKLSGLPMMIDDEMVARFKKGTKTEGVVTQTEVDTIRTLLFSSLDQTQKDIEAGLFKDFQEYPTSTGFVLKSLEDAMNFNNFHEGIHLGYILALKKAL</sequence>
<evidence type="ECO:0000313" key="3">
    <source>
        <dbReference type="Proteomes" id="UP000651057"/>
    </source>
</evidence>
<proteinExistence type="predicted"/>
<accession>A0A937A526</accession>
<reference evidence="2" key="1">
    <citation type="submission" date="2021-01" db="EMBL/GenBank/DDBJ databases">
        <authorList>
            <person name="Zhong Y.L."/>
        </authorList>
    </citation>
    <scope>NUCLEOTIDE SEQUENCE</scope>
    <source>
        <strain evidence="2">KCTC 23302</strain>
    </source>
</reference>
<name>A0A937A526_9FLAO</name>
<gene>
    <name evidence="2" type="ORF">JJQ60_13225</name>
</gene>
<dbReference type="AlphaFoldDB" id="A0A937A526"/>
<feature type="domain" description="DinB-like" evidence="1">
    <location>
        <begin position="9"/>
        <end position="144"/>
    </location>
</feature>
<dbReference type="Proteomes" id="UP000651057">
    <property type="component" value="Unassembled WGS sequence"/>
</dbReference>
<evidence type="ECO:0000259" key="1">
    <source>
        <dbReference type="Pfam" id="PF12867"/>
    </source>
</evidence>
<organism evidence="2 3">
    <name type="scientific">Aquimarina mytili</name>
    <dbReference type="NCBI Taxonomy" id="874423"/>
    <lineage>
        <taxon>Bacteria</taxon>
        <taxon>Pseudomonadati</taxon>
        <taxon>Bacteroidota</taxon>
        <taxon>Flavobacteriia</taxon>
        <taxon>Flavobacteriales</taxon>
        <taxon>Flavobacteriaceae</taxon>
        <taxon>Aquimarina</taxon>
    </lineage>
</organism>
<dbReference type="InterPro" id="IPR024775">
    <property type="entry name" value="DinB-like"/>
</dbReference>
<keyword evidence="3" id="KW-1185">Reference proteome</keyword>
<comment type="caution">
    <text evidence="2">The sequence shown here is derived from an EMBL/GenBank/DDBJ whole genome shotgun (WGS) entry which is preliminary data.</text>
</comment>
<dbReference type="EMBL" id="JAERQJ010000005">
    <property type="protein sequence ID" value="MBL0684484.1"/>
    <property type="molecule type" value="Genomic_DNA"/>
</dbReference>
<dbReference type="Gene3D" id="1.20.120.450">
    <property type="entry name" value="dinb family like domain"/>
    <property type="match status" value="1"/>
</dbReference>
<dbReference type="Pfam" id="PF12867">
    <property type="entry name" value="DinB_2"/>
    <property type="match status" value="1"/>
</dbReference>
<dbReference type="InterPro" id="IPR034660">
    <property type="entry name" value="DinB/YfiT-like"/>
</dbReference>
<dbReference type="SUPFAM" id="SSF109854">
    <property type="entry name" value="DinB/YfiT-like putative metalloenzymes"/>
    <property type="match status" value="1"/>
</dbReference>
<dbReference type="RefSeq" id="WP_201920788.1">
    <property type="nucleotide sequence ID" value="NZ_BAABAX010000031.1"/>
</dbReference>